<dbReference type="PROSITE" id="PS00108">
    <property type="entry name" value="PROTEIN_KINASE_ST"/>
    <property type="match status" value="1"/>
</dbReference>
<name>R0I8T8_9BRAS</name>
<dbReference type="GO" id="GO:0005886">
    <property type="term" value="C:plasma membrane"/>
    <property type="evidence" value="ECO:0007669"/>
    <property type="project" value="TreeGrafter"/>
</dbReference>
<proteinExistence type="predicted"/>
<evidence type="ECO:0000256" key="3">
    <source>
        <dbReference type="ARBA" id="ARBA00047558"/>
    </source>
</evidence>
<dbReference type="InterPro" id="IPR011009">
    <property type="entry name" value="Kinase-like_dom_sf"/>
</dbReference>
<evidence type="ECO:0000313" key="7">
    <source>
        <dbReference type="Proteomes" id="UP000029121"/>
    </source>
</evidence>
<dbReference type="EMBL" id="KB870805">
    <property type="protein sequence ID" value="EOA38794.1"/>
    <property type="molecule type" value="Genomic_DNA"/>
</dbReference>
<protein>
    <recommendedName>
        <fullName evidence="5">Protein kinase domain-containing protein</fullName>
    </recommendedName>
</protein>
<dbReference type="eggNOG" id="ENOG502QQPF">
    <property type="taxonomic scope" value="Eukaryota"/>
</dbReference>
<dbReference type="InterPro" id="IPR000719">
    <property type="entry name" value="Prot_kinase_dom"/>
</dbReference>
<feature type="domain" description="Protein kinase" evidence="5">
    <location>
        <begin position="1"/>
        <end position="219"/>
    </location>
</feature>
<dbReference type="Gene3D" id="1.10.510.10">
    <property type="entry name" value="Transferase(Phosphotransferase) domain 1"/>
    <property type="match status" value="1"/>
</dbReference>
<organism evidence="6 7">
    <name type="scientific">Capsella rubella</name>
    <dbReference type="NCBI Taxonomy" id="81985"/>
    <lineage>
        <taxon>Eukaryota</taxon>
        <taxon>Viridiplantae</taxon>
        <taxon>Streptophyta</taxon>
        <taxon>Embryophyta</taxon>
        <taxon>Tracheophyta</taxon>
        <taxon>Spermatophyta</taxon>
        <taxon>Magnoliopsida</taxon>
        <taxon>eudicotyledons</taxon>
        <taxon>Gunneridae</taxon>
        <taxon>Pentapetalae</taxon>
        <taxon>rosids</taxon>
        <taxon>malvids</taxon>
        <taxon>Brassicales</taxon>
        <taxon>Brassicaceae</taxon>
        <taxon>Camelineae</taxon>
        <taxon>Capsella</taxon>
    </lineage>
</organism>
<evidence type="ECO:0000256" key="4">
    <source>
        <dbReference type="ARBA" id="ARBA00047951"/>
    </source>
</evidence>
<sequence length="275" mass="31132">LVQQFINEVLVLSKINHMNVVKILGCCLETEIPLLVYEYIPSGTLFDHLHGSMFNASLTWEHRLRIAIEIVECLAFLHPFASIPIIHRDVKTANVLLDEILTAKVADFGAYKIIPVDKEQLRTMVQGTVGYLDPEYYNTGFLSDKSDVYSFAIVLMELISGQMPFCFERPQQSRHLVSYFASAAKVNTLHEVIDGRVMNDGNRREIQRAATIALESTELEALRVKTTKNKLSVHDPLDFNNLLGGHILYEQGDTSSNKSVQLRQNHTRMSLLICL</sequence>
<dbReference type="FunFam" id="1.10.510.10:FF:000084">
    <property type="entry name" value="Wall-associated receptor kinase 2"/>
    <property type="match status" value="1"/>
</dbReference>
<dbReference type="InterPro" id="IPR001245">
    <property type="entry name" value="Ser-Thr/Tyr_kinase_cat_dom"/>
</dbReference>
<dbReference type="Gene3D" id="3.30.200.20">
    <property type="entry name" value="Phosphorylase Kinase, domain 1"/>
    <property type="match status" value="1"/>
</dbReference>
<dbReference type="AlphaFoldDB" id="R0I8T8"/>
<dbReference type="Pfam" id="PF07714">
    <property type="entry name" value="PK_Tyr_Ser-Thr"/>
    <property type="match status" value="1"/>
</dbReference>
<comment type="catalytic activity">
    <reaction evidence="4">
        <text>L-threonyl-[protein] + ATP = O-phospho-L-threonyl-[protein] + ADP + H(+)</text>
        <dbReference type="Rhea" id="RHEA:46608"/>
        <dbReference type="Rhea" id="RHEA-COMP:11060"/>
        <dbReference type="Rhea" id="RHEA-COMP:11605"/>
        <dbReference type="ChEBI" id="CHEBI:15378"/>
        <dbReference type="ChEBI" id="CHEBI:30013"/>
        <dbReference type="ChEBI" id="CHEBI:30616"/>
        <dbReference type="ChEBI" id="CHEBI:61977"/>
        <dbReference type="ChEBI" id="CHEBI:456216"/>
    </reaction>
</comment>
<keyword evidence="2" id="KW-0067">ATP-binding</keyword>
<feature type="non-terminal residue" evidence="6">
    <location>
        <position position="1"/>
    </location>
</feature>
<accession>R0I8T8</accession>
<dbReference type="InterPro" id="IPR045274">
    <property type="entry name" value="WAK-like"/>
</dbReference>
<keyword evidence="1" id="KW-0547">Nucleotide-binding</keyword>
<dbReference type="InterPro" id="IPR008271">
    <property type="entry name" value="Ser/Thr_kinase_AS"/>
</dbReference>
<evidence type="ECO:0000313" key="6">
    <source>
        <dbReference type="EMBL" id="EOA38794.1"/>
    </source>
</evidence>
<evidence type="ECO:0000259" key="5">
    <source>
        <dbReference type="PROSITE" id="PS50011"/>
    </source>
</evidence>
<comment type="catalytic activity">
    <reaction evidence="3">
        <text>L-seryl-[protein] + ATP = O-phospho-L-seryl-[protein] + ADP + H(+)</text>
        <dbReference type="Rhea" id="RHEA:17989"/>
        <dbReference type="Rhea" id="RHEA-COMP:9863"/>
        <dbReference type="Rhea" id="RHEA-COMP:11604"/>
        <dbReference type="ChEBI" id="CHEBI:15378"/>
        <dbReference type="ChEBI" id="CHEBI:29999"/>
        <dbReference type="ChEBI" id="CHEBI:30616"/>
        <dbReference type="ChEBI" id="CHEBI:83421"/>
        <dbReference type="ChEBI" id="CHEBI:456216"/>
    </reaction>
</comment>
<dbReference type="PROSITE" id="PS50011">
    <property type="entry name" value="PROTEIN_KINASE_DOM"/>
    <property type="match status" value="1"/>
</dbReference>
<dbReference type="PANTHER" id="PTHR27005">
    <property type="entry name" value="WALL-ASSOCIATED RECEPTOR KINASE-LIKE 21"/>
    <property type="match status" value="1"/>
</dbReference>
<dbReference type="GO" id="GO:0007166">
    <property type="term" value="P:cell surface receptor signaling pathway"/>
    <property type="evidence" value="ECO:0007669"/>
    <property type="project" value="InterPro"/>
</dbReference>
<dbReference type="SMART" id="SM00220">
    <property type="entry name" value="S_TKc"/>
    <property type="match status" value="1"/>
</dbReference>
<keyword evidence="7" id="KW-1185">Reference proteome</keyword>
<evidence type="ECO:0000256" key="1">
    <source>
        <dbReference type="ARBA" id="ARBA00022741"/>
    </source>
</evidence>
<dbReference type="GO" id="GO:0005524">
    <property type="term" value="F:ATP binding"/>
    <property type="evidence" value="ECO:0007669"/>
    <property type="project" value="UniProtKB-KW"/>
</dbReference>
<dbReference type="Proteomes" id="UP000029121">
    <property type="component" value="Unassembled WGS sequence"/>
</dbReference>
<reference evidence="7" key="1">
    <citation type="journal article" date="2013" name="Nat. Genet.">
        <title>The Capsella rubella genome and the genomic consequences of rapid mating system evolution.</title>
        <authorList>
            <person name="Slotte T."/>
            <person name="Hazzouri K.M."/>
            <person name="Agren J.A."/>
            <person name="Koenig D."/>
            <person name="Maumus F."/>
            <person name="Guo Y.L."/>
            <person name="Steige K."/>
            <person name="Platts A.E."/>
            <person name="Escobar J.S."/>
            <person name="Newman L.K."/>
            <person name="Wang W."/>
            <person name="Mandakova T."/>
            <person name="Vello E."/>
            <person name="Smith L.M."/>
            <person name="Henz S.R."/>
            <person name="Steffen J."/>
            <person name="Takuno S."/>
            <person name="Brandvain Y."/>
            <person name="Coop G."/>
            <person name="Andolfatto P."/>
            <person name="Hu T.T."/>
            <person name="Blanchette M."/>
            <person name="Clark R.M."/>
            <person name="Quesneville H."/>
            <person name="Nordborg M."/>
            <person name="Gaut B.S."/>
            <person name="Lysak M.A."/>
            <person name="Jenkins J."/>
            <person name="Grimwood J."/>
            <person name="Chapman J."/>
            <person name="Prochnik S."/>
            <person name="Shu S."/>
            <person name="Rokhsar D."/>
            <person name="Schmutz J."/>
            <person name="Weigel D."/>
            <person name="Wright S.I."/>
        </authorList>
    </citation>
    <scope>NUCLEOTIDE SEQUENCE [LARGE SCALE GENOMIC DNA]</scope>
    <source>
        <strain evidence="7">cv. Monte Gargano</strain>
    </source>
</reference>
<dbReference type="PANTHER" id="PTHR27005:SF524">
    <property type="entry name" value="WALL-ASSOCIATED RECEPTOR KINASE 2-RELATED"/>
    <property type="match status" value="1"/>
</dbReference>
<dbReference type="SUPFAM" id="SSF56112">
    <property type="entry name" value="Protein kinase-like (PK-like)"/>
    <property type="match status" value="1"/>
</dbReference>
<dbReference type="STRING" id="81985.R0I8T8"/>
<dbReference type="GO" id="GO:0004674">
    <property type="term" value="F:protein serine/threonine kinase activity"/>
    <property type="evidence" value="ECO:0007669"/>
    <property type="project" value="TreeGrafter"/>
</dbReference>
<evidence type="ECO:0000256" key="2">
    <source>
        <dbReference type="ARBA" id="ARBA00022840"/>
    </source>
</evidence>
<gene>
    <name evidence="6" type="ORF">CARUB_v10011064mg</name>
</gene>